<evidence type="ECO:0000256" key="1">
    <source>
        <dbReference type="ARBA" id="ARBA00000085"/>
    </source>
</evidence>
<dbReference type="GO" id="GO:0000155">
    <property type="term" value="F:phosphorelay sensor kinase activity"/>
    <property type="evidence" value="ECO:0007669"/>
    <property type="project" value="InterPro"/>
</dbReference>
<dbReference type="PRINTS" id="PR00344">
    <property type="entry name" value="BCTRLSENSOR"/>
</dbReference>
<dbReference type="SUPFAM" id="SSF47384">
    <property type="entry name" value="Homodimeric domain of signal transducing histidine kinase"/>
    <property type="match status" value="1"/>
</dbReference>
<proteinExistence type="predicted"/>
<dbReference type="PANTHER" id="PTHR43711">
    <property type="entry name" value="TWO-COMPONENT HISTIDINE KINASE"/>
    <property type="match status" value="1"/>
</dbReference>
<dbReference type="InterPro" id="IPR036097">
    <property type="entry name" value="HisK_dim/P_sf"/>
</dbReference>
<dbReference type="SMART" id="SM00388">
    <property type="entry name" value="HisKA"/>
    <property type="match status" value="1"/>
</dbReference>
<evidence type="ECO:0000256" key="7">
    <source>
        <dbReference type="SAM" id="Coils"/>
    </source>
</evidence>
<dbReference type="InterPro" id="IPR005467">
    <property type="entry name" value="His_kinase_dom"/>
</dbReference>
<keyword evidence="7" id="KW-0175">Coiled coil</keyword>
<dbReference type="CDD" id="cd00082">
    <property type="entry name" value="HisKA"/>
    <property type="match status" value="1"/>
</dbReference>
<comment type="catalytic activity">
    <reaction evidence="1">
        <text>ATP + protein L-histidine = ADP + protein N-phospho-L-histidine.</text>
        <dbReference type="EC" id="2.7.13.3"/>
    </reaction>
</comment>
<keyword evidence="8" id="KW-0472">Membrane</keyword>
<dbReference type="SMART" id="SM00387">
    <property type="entry name" value="HATPase_c"/>
    <property type="match status" value="1"/>
</dbReference>
<keyword evidence="5 10" id="KW-0418">Kinase</keyword>
<keyword evidence="4" id="KW-0808">Transferase</keyword>
<gene>
    <name evidence="10" type="ORF">HJO_00155</name>
</gene>
<dbReference type="OrthoDB" id="9774458at2"/>
<accession>A0A059FTB2</accession>
<dbReference type="Pfam" id="PF00512">
    <property type="entry name" value="HisKA"/>
    <property type="match status" value="1"/>
</dbReference>
<evidence type="ECO:0000256" key="2">
    <source>
        <dbReference type="ARBA" id="ARBA00012438"/>
    </source>
</evidence>
<dbReference type="InterPro" id="IPR036890">
    <property type="entry name" value="HATPase_C_sf"/>
</dbReference>
<feature type="coiled-coil region" evidence="7">
    <location>
        <begin position="276"/>
        <end position="303"/>
    </location>
</feature>
<dbReference type="InterPro" id="IPR003594">
    <property type="entry name" value="HATPase_dom"/>
</dbReference>
<dbReference type="PANTHER" id="PTHR43711:SF26">
    <property type="entry name" value="SENSOR HISTIDINE KINASE RCSC"/>
    <property type="match status" value="1"/>
</dbReference>
<dbReference type="CDD" id="cd00075">
    <property type="entry name" value="HATPase"/>
    <property type="match status" value="1"/>
</dbReference>
<keyword evidence="8" id="KW-0812">Transmembrane</keyword>
<keyword evidence="3" id="KW-0597">Phosphoprotein</keyword>
<dbReference type="InterPro" id="IPR004358">
    <property type="entry name" value="Sig_transdc_His_kin-like_C"/>
</dbReference>
<dbReference type="Gene3D" id="1.10.287.130">
    <property type="match status" value="1"/>
</dbReference>
<evidence type="ECO:0000313" key="10">
    <source>
        <dbReference type="EMBL" id="KCZ93741.1"/>
    </source>
</evidence>
<dbReference type="STRING" id="1280950.HJO_00155"/>
<evidence type="ECO:0000259" key="9">
    <source>
        <dbReference type="PROSITE" id="PS50109"/>
    </source>
</evidence>
<dbReference type="PATRIC" id="fig|1280950.3.peg.31"/>
<protein>
    <recommendedName>
        <fullName evidence="2">histidine kinase</fullName>
        <ecNumber evidence="2">2.7.13.3</ecNumber>
    </recommendedName>
</protein>
<dbReference type="AlphaFoldDB" id="A0A059FTB2"/>
<feature type="transmembrane region" description="Helical" evidence="8">
    <location>
        <begin position="35"/>
        <end position="56"/>
    </location>
</feature>
<evidence type="ECO:0000256" key="5">
    <source>
        <dbReference type="ARBA" id="ARBA00022777"/>
    </source>
</evidence>
<dbReference type="EC" id="2.7.13.3" evidence="2"/>
<dbReference type="InterPro" id="IPR003661">
    <property type="entry name" value="HisK_dim/P_dom"/>
</dbReference>
<dbReference type="Gene3D" id="3.30.565.10">
    <property type="entry name" value="Histidine kinase-like ATPase, C-terminal domain"/>
    <property type="match status" value="1"/>
</dbReference>
<feature type="transmembrane region" description="Helical" evidence="8">
    <location>
        <begin position="68"/>
        <end position="99"/>
    </location>
</feature>
<sequence length="537" mass="56360">MSLRMMQKRLQFVNVAWLALVAAAGLIAALRGIAILPLVCGLVLAALPSVVGLVFLRPGHAPSPYAAPLLVISWTLVAVLSVALTGGAGSSLTILFAVAPLVALTLDDTDMAAESAIFGAMAYFATLLMGRFDLLPMTTELFFPLTVAVGFAALVLTGLLIWTVVRARREELRPAAAALVEPAEPAPSSLAALPASAGLLLLDVTPEGRVRHVSGDTFGIAAIKPGAVLSALFDDTADLSLLQPGEETVKGELNLEDGRPVAFTAEAHATGTWLVLRDLSDARQQAEETAAALESAAGRLKDRTAFFASLGHDLKTPLNAILGYADMMRAEIRGPMPKAYADYPGIIHESGQDLLLLVDDILDLAKADADRQRLEPEPVDLVASALSIVRQLENQADRAGVKLKLKADVEVWAEADARAVRQIWQNLVSNAIKYSESGGTVTLDAFEAGGAAVLSVTDKGAGMTEDDLKRVTEPFSQGGNSRGRVGTGLGLAVVRSFAELHGGQLSLRSQPGKGTRVEVTLPLANPADIAPLEDAAE</sequence>
<evidence type="ECO:0000256" key="8">
    <source>
        <dbReference type="SAM" id="Phobius"/>
    </source>
</evidence>
<dbReference type="Proteomes" id="UP000025171">
    <property type="component" value="Unassembled WGS sequence"/>
</dbReference>
<feature type="transmembrane region" description="Helical" evidence="8">
    <location>
        <begin position="141"/>
        <end position="165"/>
    </location>
</feature>
<keyword evidence="6" id="KW-0902">Two-component regulatory system</keyword>
<evidence type="ECO:0000256" key="6">
    <source>
        <dbReference type="ARBA" id="ARBA00023012"/>
    </source>
</evidence>
<dbReference type="PROSITE" id="PS50109">
    <property type="entry name" value="HIS_KIN"/>
    <property type="match status" value="1"/>
</dbReference>
<dbReference type="SUPFAM" id="SSF55874">
    <property type="entry name" value="ATPase domain of HSP90 chaperone/DNA topoisomerase II/histidine kinase"/>
    <property type="match status" value="1"/>
</dbReference>
<feature type="transmembrane region" description="Helical" evidence="8">
    <location>
        <begin position="111"/>
        <end position="129"/>
    </location>
</feature>
<feature type="domain" description="Histidine kinase" evidence="9">
    <location>
        <begin position="309"/>
        <end position="525"/>
    </location>
</feature>
<keyword evidence="8" id="KW-1133">Transmembrane helix</keyword>
<feature type="transmembrane region" description="Helical" evidence="8">
    <location>
        <begin position="12"/>
        <end position="29"/>
    </location>
</feature>
<keyword evidence="11" id="KW-1185">Reference proteome</keyword>
<evidence type="ECO:0000256" key="4">
    <source>
        <dbReference type="ARBA" id="ARBA00022679"/>
    </source>
</evidence>
<evidence type="ECO:0000313" key="11">
    <source>
        <dbReference type="Proteomes" id="UP000025171"/>
    </source>
</evidence>
<dbReference type="EMBL" id="ARYK01000001">
    <property type="protein sequence ID" value="KCZ93741.1"/>
    <property type="molecule type" value="Genomic_DNA"/>
</dbReference>
<dbReference type="eggNOG" id="COG2205">
    <property type="taxonomic scope" value="Bacteria"/>
</dbReference>
<evidence type="ECO:0000256" key="3">
    <source>
        <dbReference type="ARBA" id="ARBA00022553"/>
    </source>
</evidence>
<organism evidence="10 11">
    <name type="scientific">Hyphomonas johnsonii MHS-2</name>
    <dbReference type="NCBI Taxonomy" id="1280950"/>
    <lineage>
        <taxon>Bacteria</taxon>
        <taxon>Pseudomonadati</taxon>
        <taxon>Pseudomonadota</taxon>
        <taxon>Alphaproteobacteria</taxon>
        <taxon>Hyphomonadales</taxon>
        <taxon>Hyphomonadaceae</taxon>
        <taxon>Hyphomonas</taxon>
    </lineage>
</organism>
<reference evidence="10 11" key="1">
    <citation type="journal article" date="2014" name="Antonie Van Leeuwenhoek">
        <title>Hyphomonas beringensis sp. nov. and Hyphomonas chukchiensis sp. nov., isolated from surface seawater of the Bering Sea and Chukchi Sea.</title>
        <authorList>
            <person name="Li C."/>
            <person name="Lai Q."/>
            <person name="Li G."/>
            <person name="Dong C."/>
            <person name="Wang J."/>
            <person name="Liao Y."/>
            <person name="Shao Z."/>
        </authorList>
    </citation>
    <scope>NUCLEOTIDE SEQUENCE [LARGE SCALE GENOMIC DNA]</scope>
    <source>
        <strain evidence="10 11">MHS-2</strain>
    </source>
</reference>
<dbReference type="RefSeq" id="WP_035612348.1">
    <property type="nucleotide sequence ID" value="NZ_ARYK01000001.1"/>
</dbReference>
<dbReference type="FunFam" id="3.30.565.10:FF:000006">
    <property type="entry name" value="Sensor histidine kinase WalK"/>
    <property type="match status" value="1"/>
</dbReference>
<dbReference type="InterPro" id="IPR050736">
    <property type="entry name" value="Sensor_HK_Regulatory"/>
</dbReference>
<dbReference type="Pfam" id="PF02518">
    <property type="entry name" value="HATPase_c"/>
    <property type="match status" value="1"/>
</dbReference>
<comment type="caution">
    <text evidence="10">The sequence shown here is derived from an EMBL/GenBank/DDBJ whole genome shotgun (WGS) entry which is preliminary data.</text>
</comment>
<name>A0A059FTB2_9PROT</name>